<dbReference type="Gene3D" id="3.60.40.10">
    <property type="entry name" value="PPM-type phosphatase domain"/>
    <property type="match status" value="1"/>
</dbReference>
<reference evidence="3 4" key="1">
    <citation type="submission" date="2024-04" db="EMBL/GenBank/DDBJ databases">
        <title>genome sequences of Mucor flavus KT1a and Helicostylum pulchrum KT1b strains isolation_sourced from the surface of a dry-aged beef.</title>
        <authorList>
            <person name="Toyotome T."/>
            <person name="Hosono M."/>
            <person name="Torimaru M."/>
            <person name="Fukuda K."/>
            <person name="Mikami N."/>
        </authorList>
    </citation>
    <scope>NUCLEOTIDE SEQUENCE [LARGE SCALE GENOMIC DNA]</scope>
    <source>
        <strain evidence="3 4">KT1b</strain>
    </source>
</reference>
<dbReference type="Proteomes" id="UP001476247">
    <property type="component" value="Unassembled WGS sequence"/>
</dbReference>
<proteinExistence type="inferred from homology"/>
<comment type="cofactor">
    <cofactor evidence="1">
        <name>Mg(2+)</name>
        <dbReference type="ChEBI" id="CHEBI:18420"/>
    </cofactor>
</comment>
<comment type="catalytic activity">
    <reaction evidence="1">
        <text>O-phospho-L-seryl-[protein] + H2O = L-seryl-[protein] + phosphate</text>
        <dbReference type="Rhea" id="RHEA:20629"/>
        <dbReference type="Rhea" id="RHEA-COMP:9863"/>
        <dbReference type="Rhea" id="RHEA-COMP:11604"/>
        <dbReference type="ChEBI" id="CHEBI:15377"/>
        <dbReference type="ChEBI" id="CHEBI:29999"/>
        <dbReference type="ChEBI" id="CHEBI:43474"/>
        <dbReference type="ChEBI" id="CHEBI:83421"/>
        <dbReference type="EC" id="3.1.3.16"/>
    </reaction>
</comment>
<name>A0ABP9YIG8_9FUNG</name>
<feature type="domain" description="PPM-type phosphatase" evidence="2">
    <location>
        <begin position="123"/>
        <end position="377"/>
    </location>
</feature>
<evidence type="ECO:0000313" key="3">
    <source>
        <dbReference type="EMBL" id="GAA5806654.1"/>
    </source>
</evidence>
<dbReference type="InterPro" id="IPR039123">
    <property type="entry name" value="PPTC7"/>
</dbReference>
<keyword evidence="4" id="KW-1185">Reference proteome</keyword>
<dbReference type="PROSITE" id="PS51746">
    <property type="entry name" value="PPM_2"/>
    <property type="match status" value="1"/>
</dbReference>
<keyword evidence="1" id="KW-0464">Manganese</keyword>
<dbReference type="PANTHER" id="PTHR12320:SF84">
    <property type="entry name" value="PROTEIN PHOSPHATASE"/>
    <property type="match status" value="1"/>
</dbReference>
<dbReference type="SUPFAM" id="SSF81606">
    <property type="entry name" value="PP2C-like"/>
    <property type="match status" value="1"/>
</dbReference>
<comment type="cofactor">
    <cofactor evidence="1">
        <name>Mn(2+)</name>
        <dbReference type="ChEBI" id="CHEBI:29035"/>
    </cofactor>
</comment>
<dbReference type="InterPro" id="IPR036457">
    <property type="entry name" value="PPM-type-like_dom_sf"/>
</dbReference>
<comment type="similarity">
    <text evidence="1">Belongs to the PP2C family.</text>
</comment>
<keyword evidence="1" id="KW-0904">Protein phosphatase</keyword>
<protein>
    <recommendedName>
        <fullName evidence="1">Protein phosphatase</fullName>
        <ecNumber evidence="1">3.1.3.16</ecNumber>
    </recommendedName>
</protein>
<dbReference type="SMART" id="SM00332">
    <property type="entry name" value="PP2Cc"/>
    <property type="match status" value="1"/>
</dbReference>
<keyword evidence="1" id="KW-0460">Magnesium</keyword>
<organism evidence="3 4">
    <name type="scientific">Helicostylum pulchrum</name>
    <dbReference type="NCBI Taxonomy" id="562976"/>
    <lineage>
        <taxon>Eukaryota</taxon>
        <taxon>Fungi</taxon>
        <taxon>Fungi incertae sedis</taxon>
        <taxon>Mucoromycota</taxon>
        <taxon>Mucoromycotina</taxon>
        <taxon>Mucoromycetes</taxon>
        <taxon>Mucorales</taxon>
        <taxon>Mucorineae</taxon>
        <taxon>Mucoraceae</taxon>
        <taxon>Helicostylum</taxon>
    </lineage>
</organism>
<evidence type="ECO:0000256" key="1">
    <source>
        <dbReference type="RuleBase" id="RU366020"/>
    </source>
</evidence>
<comment type="catalytic activity">
    <reaction evidence="1">
        <text>O-phospho-L-threonyl-[protein] + H2O = L-threonyl-[protein] + phosphate</text>
        <dbReference type="Rhea" id="RHEA:47004"/>
        <dbReference type="Rhea" id="RHEA-COMP:11060"/>
        <dbReference type="Rhea" id="RHEA-COMP:11605"/>
        <dbReference type="ChEBI" id="CHEBI:15377"/>
        <dbReference type="ChEBI" id="CHEBI:30013"/>
        <dbReference type="ChEBI" id="CHEBI:43474"/>
        <dbReference type="ChEBI" id="CHEBI:61977"/>
        <dbReference type="EC" id="3.1.3.16"/>
    </reaction>
</comment>
<dbReference type="EC" id="3.1.3.16" evidence="1"/>
<comment type="caution">
    <text evidence="3">The sequence shown here is derived from an EMBL/GenBank/DDBJ whole genome shotgun (WGS) entry which is preliminary data.</text>
</comment>
<dbReference type="SMART" id="SM00331">
    <property type="entry name" value="PP2C_SIG"/>
    <property type="match status" value="1"/>
</dbReference>
<evidence type="ECO:0000259" key="2">
    <source>
        <dbReference type="PROSITE" id="PS51746"/>
    </source>
</evidence>
<keyword evidence="1" id="KW-0378">Hydrolase</keyword>
<dbReference type="CDD" id="cd00143">
    <property type="entry name" value="PP2Cc"/>
    <property type="match status" value="1"/>
</dbReference>
<keyword evidence="1" id="KW-0479">Metal-binding</keyword>
<dbReference type="PANTHER" id="PTHR12320">
    <property type="entry name" value="PROTEIN PHOSPHATASE 2C"/>
    <property type="match status" value="1"/>
</dbReference>
<accession>A0ABP9YIG8</accession>
<gene>
    <name evidence="3" type="ORF">HPULCUR_012200</name>
</gene>
<dbReference type="EMBL" id="BAABUJ010000091">
    <property type="protein sequence ID" value="GAA5806654.1"/>
    <property type="molecule type" value="Genomic_DNA"/>
</dbReference>
<evidence type="ECO:0000313" key="4">
    <source>
        <dbReference type="Proteomes" id="UP001476247"/>
    </source>
</evidence>
<dbReference type="Pfam" id="PF07228">
    <property type="entry name" value="SpoIIE"/>
    <property type="match status" value="1"/>
</dbReference>
<dbReference type="InterPro" id="IPR001932">
    <property type="entry name" value="PPM-type_phosphatase-like_dom"/>
</dbReference>
<sequence>MKPKTWSTVANSAKHFTKRTYTPLAPCSALHTHLTYYPLYKQPPHRSFSSSTAAPASPQLELPERQIHLPLTHHKSLPLFDFFSKSIAKPTPSYIFAHGASGFAKRRHRYTTPDNKQFINKNNEHYYSIQIGEDAYFRRSDAIGVADGVGGWTGVSAANAALYSRKLMHHAYMELERFDNIDDPCFYHYDEADPVSILQKSYEESMQEAQQEGIIGSCTACLAILRHEELRIANLGDCGISVIRRNDYIFRSEEQQHSFNFPYQLGTRRNDYSPDRPKDAQSFTVAVEKGDIIIMGSDGLFDNLFDKEILSIVKSQLSTRFLSIEPQKISDALAERAKYVSSCKLNVDSPFQVRAVNEGLYYQGGKADDISVIVAIVNDCEDSPDRRL</sequence>